<feature type="binding site" evidence="4">
    <location>
        <position position="165"/>
    </location>
    <ligand>
        <name>a divalent metal cation</name>
        <dbReference type="ChEBI" id="CHEBI:60240"/>
        <label>2</label>
    </ligand>
</feature>
<dbReference type="Proteomes" id="UP000029556">
    <property type="component" value="Unassembled WGS sequence"/>
</dbReference>
<evidence type="ECO:0000256" key="2">
    <source>
        <dbReference type="ARBA" id="ARBA00022723"/>
    </source>
</evidence>
<evidence type="ECO:0000256" key="1">
    <source>
        <dbReference type="ARBA" id="ARBA00009275"/>
    </source>
</evidence>
<feature type="binding site" evidence="4">
    <location>
        <position position="140"/>
    </location>
    <ligand>
        <name>a divalent metal cation</name>
        <dbReference type="ChEBI" id="CHEBI:60240"/>
        <label>2</label>
    </ligand>
</feature>
<sequence length="274" mass="31123">MTTTFIDTHAHLDGEEFQDDLPEVIARAKSAGVEKVFVPAIDLVHLPDVMNVCRKYPDTLHPMIGLHPEEVRADWKMVLKNMKQHLLDNLAGTNNEPRCIAIGEVGLDYYWSREYEHEQLEAFEEQVKWAVECQLPLMIHCRKAQNEMVKLLRKYEKDLPGGVFHCFTGNDKEAAELLSFQRFVLGIGGVLTFKSSNLREMLPTHVPLNRIVLETDSPYMAPTPNRGKRNESAFVALVLKQLAQCYQVSEEEIASQTNANVQRVFGVGVMDKTV</sequence>
<dbReference type="InterPro" id="IPR032466">
    <property type="entry name" value="Metal_Hydrolase"/>
</dbReference>
<organism evidence="5 6">
    <name type="scientific">Hoylesella buccalis DNF00853</name>
    <dbReference type="NCBI Taxonomy" id="1401074"/>
    <lineage>
        <taxon>Bacteria</taxon>
        <taxon>Pseudomonadati</taxon>
        <taxon>Bacteroidota</taxon>
        <taxon>Bacteroidia</taxon>
        <taxon>Bacteroidales</taxon>
        <taxon>Prevotellaceae</taxon>
        <taxon>Hoylesella</taxon>
    </lineage>
</organism>
<evidence type="ECO:0000313" key="6">
    <source>
        <dbReference type="Proteomes" id="UP000029556"/>
    </source>
</evidence>
<dbReference type="PANTHER" id="PTHR46124">
    <property type="entry name" value="D-AMINOACYL-TRNA DEACYLASE"/>
    <property type="match status" value="1"/>
</dbReference>
<evidence type="ECO:0000256" key="4">
    <source>
        <dbReference type="PIRSR" id="PIRSR005902-1"/>
    </source>
</evidence>
<dbReference type="InterPro" id="IPR015991">
    <property type="entry name" value="TatD/YcfH-like"/>
</dbReference>
<comment type="caution">
    <text evidence="5">The sequence shown here is derived from an EMBL/GenBank/DDBJ whole genome shotgun (WGS) entry which is preliminary data.</text>
</comment>
<feature type="binding site" evidence="4">
    <location>
        <position position="104"/>
    </location>
    <ligand>
        <name>a divalent metal cation</name>
        <dbReference type="ChEBI" id="CHEBI:60240"/>
        <label>1</label>
    </ligand>
</feature>
<dbReference type="GO" id="GO:0046872">
    <property type="term" value="F:metal ion binding"/>
    <property type="evidence" value="ECO:0007669"/>
    <property type="project" value="UniProtKB-KW"/>
</dbReference>
<dbReference type="PROSITE" id="PS01137">
    <property type="entry name" value="TATD_1"/>
    <property type="match status" value="1"/>
</dbReference>
<dbReference type="PIRSF" id="PIRSF005902">
    <property type="entry name" value="DNase_TatD"/>
    <property type="match status" value="1"/>
</dbReference>
<dbReference type="SUPFAM" id="SSF51556">
    <property type="entry name" value="Metallo-dependent hydrolases"/>
    <property type="match status" value="1"/>
</dbReference>
<dbReference type="Gene3D" id="3.20.20.140">
    <property type="entry name" value="Metal-dependent hydrolases"/>
    <property type="match status" value="1"/>
</dbReference>
<feature type="binding site" evidence="4">
    <location>
        <position position="216"/>
    </location>
    <ligand>
        <name>a divalent metal cation</name>
        <dbReference type="ChEBI" id="CHEBI:60240"/>
        <label>1</label>
    </ligand>
</feature>
<keyword evidence="3 5" id="KW-0378">Hydrolase</keyword>
<feature type="binding site" evidence="4">
    <location>
        <position position="9"/>
    </location>
    <ligand>
        <name>a divalent metal cation</name>
        <dbReference type="ChEBI" id="CHEBI:60240"/>
        <label>1</label>
    </ligand>
</feature>
<dbReference type="NCBIfam" id="TIGR00010">
    <property type="entry name" value="YchF/TatD family DNA exonuclease"/>
    <property type="match status" value="1"/>
</dbReference>
<dbReference type="GO" id="GO:0016788">
    <property type="term" value="F:hydrolase activity, acting on ester bonds"/>
    <property type="evidence" value="ECO:0007669"/>
    <property type="project" value="InterPro"/>
</dbReference>
<feature type="binding site" evidence="4">
    <location>
        <position position="11"/>
    </location>
    <ligand>
        <name>a divalent metal cation</name>
        <dbReference type="ChEBI" id="CHEBI:60240"/>
        <label>1</label>
    </ligand>
</feature>
<dbReference type="InterPro" id="IPR001130">
    <property type="entry name" value="TatD-like"/>
</dbReference>
<name>A0A095ZM50_9BACT</name>
<proteinExistence type="inferred from homology"/>
<dbReference type="Pfam" id="PF01026">
    <property type="entry name" value="TatD_DNase"/>
    <property type="match status" value="1"/>
</dbReference>
<protein>
    <submittedName>
        <fullName evidence="5">Hydrolase TatD</fullName>
    </submittedName>
</protein>
<dbReference type="OrthoDB" id="9810005at2"/>
<evidence type="ECO:0000313" key="5">
    <source>
        <dbReference type="EMBL" id="KGF35810.1"/>
    </source>
</evidence>
<comment type="similarity">
    <text evidence="1">Belongs to the metallo-dependent hydrolases superfamily. TatD-type hydrolase family.</text>
</comment>
<evidence type="ECO:0000256" key="3">
    <source>
        <dbReference type="ARBA" id="ARBA00022801"/>
    </source>
</evidence>
<dbReference type="RefSeq" id="WP_036872166.1">
    <property type="nucleotide sequence ID" value="NZ_JRNN01000035.1"/>
</dbReference>
<dbReference type="EMBL" id="JRNN01000035">
    <property type="protein sequence ID" value="KGF35810.1"/>
    <property type="molecule type" value="Genomic_DNA"/>
</dbReference>
<accession>A0A095ZM50</accession>
<dbReference type="GO" id="GO:0005829">
    <property type="term" value="C:cytosol"/>
    <property type="evidence" value="ECO:0007669"/>
    <property type="project" value="TreeGrafter"/>
</dbReference>
<reference evidence="5 6" key="1">
    <citation type="submission" date="2014-07" db="EMBL/GenBank/DDBJ databases">
        <authorList>
            <person name="McCorrison J."/>
            <person name="Sanka R."/>
            <person name="Torralba M."/>
            <person name="Gillis M."/>
            <person name="Haft D.H."/>
            <person name="Methe B."/>
            <person name="Sutton G."/>
            <person name="Nelson K.E."/>
        </authorList>
    </citation>
    <scope>NUCLEOTIDE SEQUENCE [LARGE SCALE GENOMIC DNA]</scope>
    <source>
        <strain evidence="5 6">DNF00853</strain>
    </source>
</reference>
<keyword evidence="2 4" id="KW-0479">Metal-binding</keyword>
<dbReference type="InterPro" id="IPR018228">
    <property type="entry name" value="DNase_TatD-rel_CS"/>
</dbReference>
<dbReference type="AlphaFoldDB" id="A0A095ZM50"/>
<dbReference type="GO" id="GO:0004536">
    <property type="term" value="F:DNA nuclease activity"/>
    <property type="evidence" value="ECO:0007669"/>
    <property type="project" value="InterPro"/>
</dbReference>
<dbReference type="PANTHER" id="PTHR46124:SF4">
    <property type="entry name" value="HYDROLASE TATD"/>
    <property type="match status" value="1"/>
</dbReference>
<gene>
    <name evidence="5" type="ORF">HMPREF2137_03725</name>
</gene>
<dbReference type="FunFam" id="3.20.20.140:FF:000005">
    <property type="entry name" value="TatD family hydrolase"/>
    <property type="match status" value="1"/>
</dbReference>
<dbReference type="CDD" id="cd01310">
    <property type="entry name" value="TatD_DNAse"/>
    <property type="match status" value="1"/>
</dbReference>